<dbReference type="InterPro" id="IPR036129">
    <property type="entry name" value="Glycerate_kinase_sf"/>
</dbReference>
<dbReference type="Gene3D" id="3.40.50.10350">
    <property type="entry name" value="Glycerate kinase, domain 1"/>
    <property type="match status" value="1"/>
</dbReference>
<dbReference type="InterPro" id="IPR018197">
    <property type="entry name" value="Glycerate_kinase_RE-like"/>
</dbReference>
<dbReference type="NCBIfam" id="TIGR00045">
    <property type="entry name" value="glycerate kinase"/>
    <property type="match status" value="1"/>
</dbReference>
<evidence type="ECO:0000313" key="6">
    <source>
        <dbReference type="Proteomes" id="UP000283993"/>
    </source>
</evidence>
<dbReference type="InterPro" id="IPR004381">
    <property type="entry name" value="Glycerate_kinase"/>
</dbReference>
<dbReference type="Proteomes" id="UP000283993">
    <property type="component" value="Unassembled WGS sequence"/>
</dbReference>
<evidence type="ECO:0000256" key="1">
    <source>
        <dbReference type="ARBA" id="ARBA00006284"/>
    </source>
</evidence>
<dbReference type="GO" id="GO:0008887">
    <property type="term" value="F:glycerate kinase activity"/>
    <property type="evidence" value="ECO:0007669"/>
    <property type="project" value="UniProtKB-UniRule"/>
</dbReference>
<keyword evidence="2 4" id="KW-0808">Transferase</keyword>
<comment type="similarity">
    <text evidence="1 4">Belongs to the glycerate kinase type-1 family.</text>
</comment>
<evidence type="ECO:0000256" key="3">
    <source>
        <dbReference type="ARBA" id="ARBA00022777"/>
    </source>
</evidence>
<proteinExistence type="inferred from homology"/>
<dbReference type="GO" id="GO:0031388">
    <property type="term" value="P:organic acid phosphorylation"/>
    <property type="evidence" value="ECO:0007669"/>
    <property type="project" value="UniProtKB-UniRule"/>
</dbReference>
<dbReference type="Gene3D" id="3.90.1510.10">
    <property type="entry name" value="Glycerate kinase, domain 2"/>
    <property type="match status" value="1"/>
</dbReference>
<sequence length="378" mass="38135">MRSPTVIIAPDSYKGSAEAADVAAALAAGLTHSCPDATIAEAPMADGGEGTLACIAAARPGRWQHASVEAIHGERVTAPWYRTETGLGAIESARVLGLPLIERSDRAPGLVDRGSGALGRLIRAALDAGVREIAVGLGGSACNDAGLGLLLALGARARDAGGRDVAPTLAGLLALDTLSLDDIDPRLADTRLRVLCDVDNPLLGATGASRVYGPQKGLTAAEIDAVEQAFARLAWATGARADVDAPGSGAAGGLGFALAALGATLEPGADTLIELTGLKRQMAAADLVITGEGRSDAQTLSGKLPLAIARAAAPVPTALLSGAIADDARDALEGAFAGCYTLVERAGSTEAALADPLYWIRTVAAQIGHDIDRLRARG</sequence>
<dbReference type="RefSeq" id="WP_123590663.1">
    <property type="nucleotide sequence ID" value="NZ_AYKH01000009.1"/>
</dbReference>
<evidence type="ECO:0000256" key="4">
    <source>
        <dbReference type="PIRNR" id="PIRNR006078"/>
    </source>
</evidence>
<organism evidence="5 6">
    <name type="scientific">Salinisphaera orenii MK-B5</name>
    <dbReference type="NCBI Taxonomy" id="856730"/>
    <lineage>
        <taxon>Bacteria</taxon>
        <taxon>Pseudomonadati</taxon>
        <taxon>Pseudomonadota</taxon>
        <taxon>Gammaproteobacteria</taxon>
        <taxon>Salinisphaerales</taxon>
        <taxon>Salinisphaeraceae</taxon>
        <taxon>Salinisphaera</taxon>
    </lineage>
</organism>
<evidence type="ECO:0000313" key="5">
    <source>
        <dbReference type="EMBL" id="ROO28498.1"/>
    </source>
</evidence>
<dbReference type="PIRSF" id="PIRSF006078">
    <property type="entry name" value="GlxK"/>
    <property type="match status" value="1"/>
</dbReference>
<dbReference type="AlphaFoldDB" id="A0A423PSE8"/>
<gene>
    <name evidence="5" type="ORF">SAOR_05830</name>
</gene>
<dbReference type="PANTHER" id="PTHR21599:SF0">
    <property type="entry name" value="GLYCERATE KINASE"/>
    <property type="match status" value="1"/>
</dbReference>
<comment type="caution">
    <text evidence="5">The sequence shown here is derived from an EMBL/GenBank/DDBJ whole genome shotgun (WGS) entry which is preliminary data.</text>
</comment>
<dbReference type="InterPro" id="IPR018193">
    <property type="entry name" value="Glyc_kinase_flavodox-like_fold"/>
</dbReference>
<dbReference type="SUPFAM" id="SSF110738">
    <property type="entry name" value="Glycerate kinase I"/>
    <property type="match status" value="1"/>
</dbReference>
<dbReference type="PANTHER" id="PTHR21599">
    <property type="entry name" value="GLYCERATE KINASE"/>
    <property type="match status" value="1"/>
</dbReference>
<reference evidence="5 6" key="1">
    <citation type="submission" date="2013-10" db="EMBL/GenBank/DDBJ databases">
        <title>Salinisphaera orenii MK-B5 Genome Sequencing.</title>
        <authorList>
            <person name="Lai Q."/>
            <person name="Li C."/>
            <person name="Shao Z."/>
        </authorList>
    </citation>
    <scope>NUCLEOTIDE SEQUENCE [LARGE SCALE GENOMIC DNA]</scope>
    <source>
        <strain evidence="5 6">MK-B5</strain>
    </source>
</reference>
<dbReference type="EMBL" id="AYKH01000009">
    <property type="protein sequence ID" value="ROO28498.1"/>
    <property type="molecule type" value="Genomic_DNA"/>
</dbReference>
<protein>
    <submittedName>
        <fullName evidence="5">Glycerate kinase</fullName>
    </submittedName>
</protein>
<evidence type="ECO:0000256" key="2">
    <source>
        <dbReference type="ARBA" id="ARBA00022679"/>
    </source>
</evidence>
<keyword evidence="3 4" id="KW-0418">Kinase</keyword>
<dbReference type="Pfam" id="PF02595">
    <property type="entry name" value="Gly_kinase"/>
    <property type="match status" value="1"/>
</dbReference>
<name>A0A423PSE8_9GAMM</name>
<keyword evidence="6" id="KW-1185">Reference proteome</keyword>
<accession>A0A423PSE8</accession>